<dbReference type="Proteomes" id="UP000003163">
    <property type="component" value="Unassembled WGS sequence"/>
</dbReference>
<evidence type="ECO:0000313" key="3">
    <source>
        <dbReference type="EMBL" id="EJW05040.1"/>
    </source>
</evidence>
<dbReference type="InParanoid" id="J9DR36"/>
<evidence type="ECO:0000256" key="1">
    <source>
        <dbReference type="SAM" id="Coils"/>
    </source>
</evidence>
<gene>
    <name evidence="3" type="ORF">EDEG_00821</name>
</gene>
<reference evidence="4" key="2">
    <citation type="submission" date="2015-07" db="EMBL/GenBank/DDBJ databases">
        <title>Contrasting host-pathogen interactions and genome evolution in two generalist and specialist microsporidian pathogens of mosquitoes.</title>
        <authorList>
            <consortium name="The Broad Institute Genomics Platform"/>
            <consortium name="The Broad Institute Genome Sequencing Center for Infectious Disease"/>
            <person name="Cuomo C.A."/>
            <person name="Sanscrainte N.D."/>
            <person name="Goldberg J.M."/>
            <person name="Heiman D."/>
            <person name="Young S."/>
            <person name="Zeng Q."/>
            <person name="Becnel J.J."/>
            <person name="Birren B.W."/>
        </authorList>
    </citation>
    <scope>NUCLEOTIDE SEQUENCE [LARGE SCALE GENOMIC DNA]</scope>
    <source>
        <strain evidence="4">USNM 41457</strain>
    </source>
</reference>
<name>J9DR36_EDHAE</name>
<sequence length="288" mass="34260">MNFFWSLMFTFYLFEMSFASLSEKRTQNLTKTAKNRIKLFKKIKLNAINMLQKIGIFIRKKRIQLSKDEKKHFTAVSKTFKKLTEFKIEDKTLTDKYLSKCIPVFMKTKSVINMIVKKMITQKNELNHKIAEENKKINDFNEEENKSHKERIDYLIKIANSSHETFDNDIKSLELLKSEIANEISIYQNQRKIFESTLNQLKEVQCNIREFQCLNDAISYLETVKENNPNDNPEIMHSKKRVDVEKSVKKFRLDLKRCENFIKDAQKIIRNLEIGIQKLKNSLKIEKN</sequence>
<keyword evidence="1" id="KW-0175">Coiled coil</keyword>
<accession>J9DR36</accession>
<feature type="coiled-coil region" evidence="1">
    <location>
        <begin position="116"/>
        <end position="143"/>
    </location>
</feature>
<feature type="signal peptide" evidence="2">
    <location>
        <begin position="1"/>
        <end position="19"/>
    </location>
</feature>
<dbReference type="EMBL" id="AFBI03000010">
    <property type="protein sequence ID" value="EJW05040.1"/>
    <property type="molecule type" value="Genomic_DNA"/>
</dbReference>
<proteinExistence type="predicted"/>
<feature type="chain" id="PRO_5003821785" evidence="2">
    <location>
        <begin position="20"/>
        <end position="288"/>
    </location>
</feature>
<dbReference type="VEuPathDB" id="MicrosporidiaDB:EDEG_00821"/>
<dbReference type="HOGENOM" id="CLU_966518_0_0_1"/>
<dbReference type="AlphaFoldDB" id="J9DR36"/>
<evidence type="ECO:0000313" key="4">
    <source>
        <dbReference type="Proteomes" id="UP000003163"/>
    </source>
</evidence>
<evidence type="ECO:0000256" key="2">
    <source>
        <dbReference type="SAM" id="SignalP"/>
    </source>
</evidence>
<keyword evidence="2" id="KW-0732">Signal</keyword>
<comment type="caution">
    <text evidence="3">The sequence shown here is derived from an EMBL/GenBank/DDBJ whole genome shotgun (WGS) entry which is preliminary data.</text>
</comment>
<organism evidence="3 4">
    <name type="scientific">Edhazardia aedis (strain USNM 41457)</name>
    <name type="common">Microsporidian parasite</name>
    <dbReference type="NCBI Taxonomy" id="1003232"/>
    <lineage>
        <taxon>Eukaryota</taxon>
        <taxon>Fungi</taxon>
        <taxon>Fungi incertae sedis</taxon>
        <taxon>Microsporidia</taxon>
        <taxon>Edhazardia</taxon>
    </lineage>
</organism>
<protein>
    <submittedName>
        <fullName evidence="3">Uncharacterized protein</fullName>
    </submittedName>
</protein>
<keyword evidence="4" id="KW-1185">Reference proteome</keyword>
<reference evidence="3 4" key="1">
    <citation type="submission" date="2011-08" db="EMBL/GenBank/DDBJ databases">
        <authorList>
            <person name="Liu Z.J."/>
            <person name="Shi F.L."/>
            <person name="Lu J.Q."/>
            <person name="Li M."/>
            <person name="Wang Z.L."/>
        </authorList>
    </citation>
    <scope>NUCLEOTIDE SEQUENCE [LARGE SCALE GENOMIC DNA]</scope>
    <source>
        <strain evidence="3 4">USNM 41457</strain>
    </source>
</reference>